<reference evidence="1" key="1">
    <citation type="submission" date="2018-02" db="EMBL/GenBank/DDBJ databases">
        <title>Rhizophora mucronata_Transcriptome.</title>
        <authorList>
            <person name="Meera S.P."/>
            <person name="Sreeshan A."/>
            <person name="Augustine A."/>
        </authorList>
    </citation>
    <scope>NUCLEOTIDE SEQUENCE</scope>
    <source>
        <tissue evidence="1">Leaf</tissue>
    </source>
</reference>
<proteinExistence type="predicted"/>
<name>A0A2P2PFW2_RHIMU</name>
<organism evidence="1">
    <name type="scientific">Rhizophora mucronata</name>
    <name type="common">Asiatic mangrove</name>
    <dbReference type="NCBI Taxonomy" id="61149"/>
    <lineage>
        <taxon>Eukaryota</taxon>
        <taxon>Viridiplantae</taxon>
        <taxon>Streptophyta</taxon>
        <taxon>Embryophyta</taxon>
        <taxon>Tracheophyta</taxon>
        <taxon>Spermatophyta</taxon>
        <taxon>Magnoliopsida</taxon>
        <taxon>eudicotyledons</taxon>
        <taxon>Gunneridae</taxon>
        <taxon>Pentapetalae</taxon>
        <taxon>rosids</taxon>
        <taxon>fabids</taxon>
        <taxon>Malpighiales</taxon>
        <taxon>Rhizophoraceae</taxon>
        <taxon>Rhizophora</taxon>
    </lineage>
</organism>
<sequence>MFHVSCLNILLIAN</sequence>
<dbReference type="EMBL" id="GGEC01073134">
    <property type="protein sequence ID" value="MBX53618.1"/>
    <property type="molecule type" value="Transcribed_RNA"/>
</dbReference>
<evidence type="ECO:0000313" key="1">
    <source>
        <dbReference type="EMBL" id="MBX53618.1"/>
    </source>
</evidence>
<accession>A0A2P2PFW2</accession>
<protein>
    <submittedName>
        <fullName evidence="1">Uncharacterized protein</fullName>
    </submittedName>
</protein>